<proteinExistence type="predicted"/>
<dbReference type="Proteomes" id="UP000308430">
    <property type="component" value="Unassembled WGS sequence"/>
</dbReference>
<accession>A0A4S4B219</accession>
<dbReference type="OrthoDB" id="1407586at2"/>
<dbReference type="AlphaFoldDB" id="A0A4S4B219"/>
<organism evidence="2 3">
    <name type="scientific">Pseudothauera nasutitermitis</name>
    <dbReference type="NCBI Taxonomy" id="2565930"/>
    <lineage>
        <taxon>Bacteria</taxon>
        <taxon>Pseudomonadati</taxon>
        <taxon>Pseudomonadota</taxon>
        <taxon>Betaproteobacteria</taxon>
        <taxon>Rhodocyclales</taxon>
        <taxon>Zoogloeaceae</taxon>
        <taxon>Pseudothauera</taxon>
    </lineage>
</organism>
<keyword evidence="2" id="KW-0378">Hydrolase</keyword>
<evidence type="ECO:0000313" key="3">
    <source>
        <dbReference type="Proteomes" id="UP000308430"/>
    </source>
</evidence>
<dbReference type="SUPFAM" id="SSF51556">
    <property type="entry name" value="Metallo-dependent hydrolases"/>
    <property type="match status" value="1"/>
</dbReference>
<dbReference type="EMBL" id="SSOC01000002">
    <property type="protein sequence ID" value="THF66586.1"/>
    <property type="molecule type" value="Genomic_DNA"/>
</dbReference>
<dbReference type="Pfam" id="PF04909">
    <property type="entry name" value="Amidohydro_2"/>
    <property type="match status" value="1"/>
</dbReference>
<dbReference type="GO" id="GO:0016787">
    <property type="term" value="F:hydrolase activity"/>
    <property type="evidence" value="ECO:0007669"/>
    <property type="project" value="UniProtKB-KW"/>
</dbReference>
<feature type="domain" description="Amidohydrolase-related" evidence="1">
    <location>
        <begin position="119"/>
        <end position="283"/>
    </location>
</feature>
<evidence type="ECO:0000259" key="1">
    <source>
        <dbReference type="Pfam" id="PF04909"/>
    </source>
</evidence>
<name>A0A4S4B219_9RHOO</name>
<dbReference type="InterPro" id="IPR032466">
    <property type="entry name" value="Metal_Hydrolase"/>
</dbReference>
<dbReference type="InterPro" id="IPR006680">
    <property type="entry name" value="Amidohydro-rel"/>
</dbReference>
<reference evidence="2 3" key="1">
    <citation type="submission" date="2019-04" db="EMBL/GenBank/DDBJ databases">
        <title>Azoarcus nasutitermitis sp. nov. isolated from termite nest.</title>
        <authorList>
            <person name="Lin S.-Y."/>
            <person name="Hameed A."/>
            <person name="Hsu Y.-H."/>
            <person name="Young C.-C."/>
        </authorList>
    </citation>
    <scope>NUCLEOTIDE SEQUENCE [LARGE SCALE GENOMIC DNA]</scope>
    <source>
        <strain evidence="2 3">CC-YHH838</strain>
    </source>
</reference>
<protein>
    <submittedName>
        <fullName evidence="2">Amidohydrolase</fullName>
    </submittedName>
</protein>
<gene>
    <name evidence="2" type="ORF">E6C76_07100</name>
</gene>
<evidence type="ECO:0000313" key="2">
    <source>
        <dbReference type="EMBL" id="THF66586.1"/>
    </source>
</evidence>
<sequence length="286" mass="30805">MREQEMFIVDARVRPPISMFTDSKLYERDFLYGFRRQAGYGHVPHPDTSSVEVVFGEMRAAGIAHGIVPGRAINPTFGGGDPQSLQALVAGSNGYLTGLAAADADLIDDAGAFVDGVLAAGFKGITIESALGAHRHPVDHTSNFPIYEAAQAAGLVAYVMGGGSAGPDIGYSDPVFIDRIADNFPRLKIVAVHGGYPHVQEMCGVVFRRDNVWVLPDLYFPGLPGEADYLALVRTYGQERVLFATAYPVSPHAEHLQKYLQLPLADAVKERLLGLNAAELFGIPRP</sequence>
<keyword evidence="3" id="KW-1185">Reference proteome</keyword>
<comment type="caution">
    <text evidence="2">The sequence shown here is derived from an EMBL/GenBank/DDBJ whole genome shotgun (WGS) entry which is preliminary data.</text>
</comment>
<dbReference type="Gene3D" id="3.20.20.140">
    <property type="entry name" value="Metal-dependent hydrolases"/>
    <property type="match status" value="1"/>
</dbReference>